<reference evidence="1 2" key="1">
    <citation type="submission" date="2024-05" db="EMBL/GenBank/DDBJ databases">
        <authorList>
            <person name="Duchaud E."/>
        </authorList>
    </citation>
    <scope>NUCLEOTIDE SEQUENCE [LARGE SCALE GENOMIC DNA]</scope>
    <source>
        <strain evidence="1">Ena-SAMPLE-TAB-13-05-2024-13:56:06:370-140308</strain>
    </source>
</reference>
<comment type="caution">
    <text evidence="1">The sequence shown here is derived from an EMBL/GenBank/DDBJ whole genome shotgun (WGS) entry which is preliminary data.</text>
</comment>
<proteinExistence type="predicted"/>
<name>A0ABM9PDK0_9FLAO</name>
<evidence type="ECO:0000313" key="1">
    <source>
        <dbReference type="EMBL" id="CAL2103705.1"/>
    </source>
</evidence>
<accession>A0ABM9PDK0</accession>
<dbReference type="EMBL" id="CAXJIO010000013">
    <property type="protein sequence ID" value="CAL2103705.1"/>
    <property type="molecule type" value="Genomic_DNA"/>
</dbReference>
<dbReference type="Pfam" id="PF13644">
    <property type="entry name" value="DKNYY"/>
    <property type="match status" value="2"/>
</dbReference>
<dbReference type="Proteomes" id="UP001497527">
    <property type="component" value="Unassembled WGS sequence"/>
</dbReference>
<organism evidence="1 2">
    <name type="scientific">Tenacibaculum polynesiense</name>
    <dbReference type="NCBI Taxonomy" id="3137857"/>
    <lineage>
        <taxon>Bacteria</taxon>
        <taxon>Pseudomonadati</taxon>
        <taxon>Bacteroidota</taxon>
        <taxon>Flavobacteriia</taxon>
        <taxon>Flavobacteriales</taxon>
        <taxon>Flavobacteriaceae</taxon>
        <taxon>Tenacibaculum</taxon>
    </lineage>
</organism>
<sequence length="362" mass="43085">MKKKLYIILLTFGLSSCVKGELFDSKKSKSYFIKNNNIYYSPNGNWFELGYNKSEADSKTFEILSEHISKDSKSIYFKYHTQHHIDYSSFKITSSGIIKDKNNVYEHGIDRLNPVDIVGIDVETFQYLQKNKSSKYSWTKDKNNYYFKGEKLNVDYNSLKFLNDDFFYDKENLYSDLNDWKIITISKIESLPKKINEKYILSNNTLYYVGYDKDRRISLFSEKIETYEKLYSISKNVVLIDTTVFEFGTKYEPLNPKTLKKVNIDYNSFESVYESHSKNRFNYYKDDQNVYFNNLIIIHANPKTFQVLDYCFSKDDRYVFYNSNILKGADPKTFKKNNYGLTWKDDFGNEFDYRGNRISQKK</sequence>
<dbReference type="PROSITE" id="PS51257">
    <property type="entry name" value="PROKAR_LIPOPROTEIN"/>
    <property type="match status" value="1"/>
</dbReference>
<evidence type="ECO:0000313" key="2">
    <source>
        <dbReference type="Proteomes" id="UP001497527"/>
    </source>
</evidence>
<dbReference type="InterPro" id="IPR027375">
    <property type="entry name" value="DKNYY"/>
</dbReference>
<protein>
    <submittedName>
        <fullName evidence="1">DKNYY family protein</fullName>
    </submittedName>
</protein>
<gene>
    <name evidence="1" type="ORF">T190423A01A_40298</name>
</gene>
<keyword evidence="2" id="KW-1185">Reference proteome</keyword>
<dbReference type="RefSeq" id="WP_348717896.1">
    <property type="nucleotide sequence ID" value="NZ_CAXJIO010000013.1"/>
</dbReference>